<dbReference type="InterPro" id="IPR036188">
    <property type="entry name" value="FAD/NAD-bd_sf"/>
</dbReference>
<name>A0ABS7DKW1_9FIRM</name>
<evidence type="ECO:0000313" key="6">
    <source>
        <dbReference type="EMBL" id="MBW7571746.1"/>
    </source>
</evidence>
<dbReference type="PANTHER" id="PTHR13847:SF274">
    <property type="entry name" value="RIESKE 2FE-2S IRON-SULFUR PROTEIN YHFW-RELATED"/>
    <property type="match status" value="1"/>
</dbReference>
<evidence type="ECO:0000259" key="5">
    <source>
        <dbReference type="PROSITE" id="PS51296"/>
    </source>
</evidence>
<dbReference type="InterPro" id="IPR006076">
    <property type="entry name" value="FAD-dep_OxRdtase"/>
</dbReference>
<organism evidence="6 7">
    <name type="scientific">Caproiciproducens faecalis</name>
    <dbReference type="NCBI Taxonomy" id="2820301"/>
    <lineage>
        <taxon>Bacteria</taxon>
        <taxon>Bacillati</taxon>
        <taxon>Bacillota</taxon>
        <taxon>Clostridia</taxon>
        <taxon>Eubacteriales</taxon>
        <taxon>Acutalibacteraceae</taxon>
        <taxon>Caproiciproducens</taxon>
    </lineage>
</organism>
<dbReference type="EMBL" id="JAGFNZ010000001">
    <property type="protein sequence ID" value="MBW7571746.1"/>
    <property type="molecule type" value="Genomic_DNA"/>
</dbReference>
<dbReference type="RefSeq" id="WP_219964133.1">
    <property type="nucleotide sequence ID" value="NZ_JAGFNZ010000001.1"/>
</dbReference>
<dbReference type="Pfam" id="PF01266">
    <property type="entry name" value="DAO"/>
    <property type="match status" value="1"/>
</dbReference>
<dbReference type="PROSITE" id="PS51296">
    <property type="entry name" value="RIESKE"/>
    <property type="match status" value="1"/>
</dbReference>
<dbReference type="Gene3D" id="3.30.9.10">
    <property type="entry name" value="D-Amino Acid Oxidase, subunit A, domain 2"/>
    <property type="match status" value="1"/>
</dbReference>
<comment type="caution">
    <text evidence="6">The sequence shown here is derived from an EMBL/GenBank/DDBJ whole genome shotgun (WGS) entry which is preliminary data.</text>
</comment>
<keyword evidence="7" id="KW-1185">Reference proteome</keyword>
<dbReference type="InterPro" id="IPR036922">
    <property type="entry name" value="Rieske_2Fe-2S_sf"/>
</dbReference>
<gene>
    <name evidence="6" type="ORF">J5W02_02865</name>
</gene>
<dbReference type="InterPro" id="IPR017941">
    <property type="entry name" value="Rieske_2Fe-2S"/>
</dbReference>
<accession>A0ABS7DKW1</accession>
<dbReference type="PANTHER" id="PTHR13847">
    <property type="entry name" value="SARCOSINE DEHYDROGENASE-RELATED"/>
    <property type="match status" value="1"/>
</dbReference>
<dbReference type="SUPFAM" id="SSF50022">
    <property type="entry name" value="ISP domain"/>
    <property type="match status" value="1"/>
</dbReference>
<dbReference type="Proteomes" id="UP000719942">
    <property type="component" value="Unassembled WGS sequence"/>
</dbReference>
<proteinExistence type="predicted"/>
<evidence type="ECO:0000256" key="4">
    <source>
        <dbReference type="ARBA" id="ARBA00023014"/>
    </source>
</evidence>
<keyword evidence="4" id="KW-0411">Iron-sulfur</keyword>
<feature type="domain" description="Rieske" evidence="5">
    <location>
        <begin position="400"/>
        <end position="444"/>
    </location>
</feature>
<dbReference type="Gene3D" id="3.50.50.60">
    <property type="entry name" value="FAD/NAD(P)-binding domain"/>
    <property type="match status" value="1"/>
</dbReference>
<sequence>MKSIWSETCTFPKRDPLKNDIVVDTAVIGAGMAGLLTAYLLQEEGQKVVVLEAAETASGVTKNTTAKITSQHDLIYDSMIQDFGEEAAGQYAAANQKAVEKFRTIITESKIDCDFESKPSFVYSLDREEELKAEAQAAEKLGIPAEFTTETDLPFPVLAAVKFSNQAQFHPLKFLNSISSGLTIFENTRALIVRGDSIITNRGRVTADHIVVATHFPIVNVPGWYFARMHQERSYVIALKNAGQLKGMYIDADPDGYSFRSYGDYIFLGGAGHRTGKHPESGCYEKLRKAAKQYFPESEEVCHWSAQDCMTWDNLPYIGQYASSTPNLYVATGFKKWGMSTSMAAAMILTDTICGRENEEAEVFSPQRFHAAASAKNMMTDFGTSAVELTAGLFSPPKRRCAHLGCRLQWNPDEETWDCPCHGSRFTEQGDLISDPALRGIKHD</sequence>
<dbReference type="Pfam" id="PF00355">
    <property type="entry name" value="Rieske"/>
    <property type="match status" value="1"/>
</dbReference>
<evidence type="ECO:0000256" key="1">
    <source>
        <dbReference type="ARBA" id="ARBA00022714"/>
    </source>
</evidence>
<keyword evidence="3" id="KW-0408">Iron</keyword>
<protein>
    <submittedName>
        <fullName evidence="6">FAD-dependent oxidoreductase</fullName>
    </submittedName>
</protein>
<dbReference type="SUPFAM" id="SSF51905">
    <property type="entry name" value="FAD/NAD(P)-binding domain"/>
    <property type="match status" value="1"/>
</dbReference>
<dbReference type="Gene3D" id="2.102.10.10">
    <property type="entry name" value="Rieske [2Fe-2S] iron-sulphur domain"/>
    <property type="match status" value="1"/>
</dbReference>
<evidence type="ECO:0000256" key="3">
    <source>
        <dbReference type="ARBA" id="ARBA00023004"/>
    </source>
</evidence>
<keyword evidence="2" id="KW-0479">Metal-binding</keyword>
<reference evidence="6 7" key="1">
    <citation type="submission" date="2021-03" db="EMBL/GenBank/DDBJ databases">
        <title>Caproiciproducens sp. nov. isolated from feces of cow.</title>
        <authorList>
            <person name="Choi J.-Y."/>
        </authorList>
    </citation>
    <scope>NUCLEOTIDE SEQUENCE [LARGE SCALE GENOMIC DNA]</scope>
    <source>
        <strain evidence="6 7">AGMB10547</strain>
    </source>
</reference>
<evidence type="ECO:0000256" key="2">
    <source>
        <dbReference type="ARBA" id="ARBA00022723"/>
    </source>
</evidence>
<keyword evidence="1" id="KW-0001">2Fe-2S</keyword>
<evidence type="ECO:0000313" key="7">
    <source>
        <dbReference type="Proteomes" id="UP000719942"/>
    </source>
</evidence>